<evidence type="ECO:0000313" key="2">
    <source>
        <dbReference type="EMBL" id="SEA40953.1"/>
    </source>
</evidence>
<sequence>MNTFYKYRPLKAFALLLSVSMLLAFCSCEKYIDPYNGDETSKPDFYPVNWTAAADSSTSSFVARYWNKTSHVFNNTYDGEIVWNDYWPEAHGLDVLVDAYLRTKSDVYKQAIYDWYEGVRKKNWYSDDWENDFYDDMGWHCLAHMRALEATGDHRYAASSKALWGWITQGWSDYDGGGIKWRKESDDLGEGKGIPANGPAAIIAARRYKLYPEEQYNGMNDLQWAERIYNWMKYYRTIISSGRVFENINNTNNDYSYDVGTFLGAALELYDITKDTSYFHDAKSVTDYAITHNINKTYGVLTDYGEQSGGGGGNDVNLFKGIFVRYFTLLIQRPELSDSDRARYIAFLENNALYLWEEGTQKSPDIKFSYSWWKNPGDAEVWGDLRSAISGATTMEAMALLAKEGYLK</sequence>
<dbReference type="InterPro" id="IPR053169">
    <property type="entry name" value="MUG_Protein"/>
</dbReference>
<dbReference type="AlphaFoldDB" id="A0A1H4AYG0"/>
<dbReference type="EMBL" id="FNQY01000017">
    <property type="protein sequence ID" value="SEA40953.1"/>
    <property type="molecule type" value="Genomic_DNA"/>
</dbReference>
<reference evidence="2 3" key="1">
    <citation type="submission" date="2016-10" db="EMBL/GenBank/DDBJ databases">
        <authorList>
            <person name="de Groot N.N."/>
        </authorList>
    </citation>
    <scope>NUCLEOTIDE SEQUENCE [LARGE SCALE GENOMIC DNA]</scope>
    <source>
        <strain evidence="2 3">Vu-144</strain>
    </source>
</reference>
<name>A0A1H4AYG0_9BACT</name>
<dbReference type="PANTHER" id="PTHR47791">
    <property type="entry name" value="MEIOTICALLY UP-REGULATED GENE 191 PROTEIN"/>
    <property type="match status" value="1"/>
</dbReference>
<dbReference type="GO" id="GO:0005975">
    <property type="term" value="P:carbohydrate metabolic process"/>
    <property type="evidence" value="ECO:0007669"/>
    <property type="project" value="InterPro"/>
</dbReference>
<feature type="signal peptide" evidence="1">
    <location>
        <begin position="1"/>
        <end position="24"/>
    </location>
</feature>
<dbReference type="STRING" id="551991.SAMN05192529_11734"/>
<evidence type="ECO:0000256" key="1">
    <source>
        <dbReference type="SAM" id="SignalP"/>
    </source>
</evidence>
<keyword evidence="3" id="KW-1185">Reference proteome</keyword>
<dbReference type="OrthoDB" id="2505409at2"/>
<dbReference type="Pfam" id="PF03663">
    <property type="entry name" value="Glyco_hydro_76"/>
    <property type="match status" value="1"/>
</dbReference>
<evidence type="ECO:0000313" key="3">
    <source>
        <dbReference type="Proteomes" id="UP000199041"/>
    </source>
</evidence>
<dbReference type="PROSITE" id="PS51257">
    <property type="entry name" value="PROKAR_LIPOPROTEIN"/>
    <property type="match status" value="1"/>
</dbReference>
<accession>A0A1H4AYG0</accession>
<dbReference type="Proteomes" id="UP000199041">
    <property type="component" value="Unassembled WGS sequence"/>
</dbReference>
<proteinExistence type="predicted"/>
<gene>
    <name evidence="2" type="ORF">SAMN05192529_11734</name>
</gene>
<feature type="chain" id="PRO_5011433632" evidence="1">
    <location>
        <begin position="25"/>
        <end position="408"/>
    </location>
</feature>
<dbReference type="InterPro" id="IPR005198">
    <property type="entry name" value="Glyco_hydro_76"/>
</dbReference>
<keyword evidence="1" id="KW-0732">Signal</keyword>
<dbReference type="Gene3D" id="1.50.10.20">
    <property type="match status" value="1"/>
</dbReference>
<dbReference type="InterPro" id="IPR008928">
    <property type="entry name" value="6-hairpin_glycosidase_sf"/>
</dbReference>
<dbReference type="PANTHER" id="PTHR47791:SF3">
    <property type="entry name" value="MEIOTICALLY UP-REGULATED GENE 191 PROTEIN"/>
    <property type="match status" value="1"/>
</dbReference>
<protein>
    <submittedName>
        <fullName evidence="2">Predicted alpha-1,6-mannanase, GH76 family</fullName>
    </submittedName>
</protein>
<organism evidence="2 3">
    <name type="scientific">Arachidicoccus rhizosphaerae</name>
    <dbReference type="NCBI Taxonomy" id="551991"/>
    <lineage>
        <taxon>Bacteria</taxon>
        <taxon>Pseudomonadati</taxon>
        <taxon>Bacteroidota</taxon>
        <taxon>Chitinophagia</taxon>
        <taxon>Chitinophagales</taxon>
        <taxon>Chitinophagaceae</taxon>
        <taxon>Arachidicoccus</taxon>
    </lineage>
</organism>
<dbReference type="SUPFAM" id="SSF48208">
    <property type="entry name" value="Six-hairpin glycosidases"/>
    <property type="match status" value="1"/>
</dbReference>
<dbReference type="RefSeq" id="WP_091399625.1">
    <property type="nucleotide sequence ID" value="NZ_FNQY01000017.1"/>
</dbReference>